<keyword evidence="1" id="KW-1133">Transmembrane helix</keyword>
<accession>A0ABV0B7R8</accession>
<name>A0ABV0B7R8_9SPHN</name>
<feature type="transmembrane region" description="Helical" evidence="1">
    <location>
        <begin position="120"/>
        <end position="138"/>
    </location>
</feature>
<gene>
    <name evidence="2" type="ORF">TPR58_10470</name>
</gene>
<proteinExistence type="predicted"/>
<keyword evidence="1" id="KW-0812">Transmembrane</keyword>
<dbReference type="EMBL" id="JBDIZK010000005">
    <property type="protein sequence ID" value="MEN3747593.1"/>
    <property type="molecule type" value="Genomic_DNA"/>
</dbReference>
<dbReference type="RefSeq" id="WP_346246587.1">
    <property type="nucleotide sequence ID" value="NZ_JBDIZK010000005.1"/>
</dbReference>
<evidence type="ECO:0000313" key="2">
    <source>
        <dbReference type="EMBL" id="MEN3747593.1"/>
    </source>
</evidence>
<evidence type="ECO:0000313" key="3">
    <source>
        <dbReference type="Proteomes" id="UP001427805"/>
    </source>
</evidence>
<keyword evidence="1" id="KW-0472">Membrane</keyword>
<evidence type="ECO:0000256" key="1">
    <source>
        <dbReference type="SAM" id="Phobius"/>
    </source>
</evidence>
<dbReference type="Proteomes" id="UP001427805">
    <property type="component" value="Unassembled WGS sequence"/>
</dbReference>
<protein>
    <submittedName>
        <fullName evidence="2">Uncharacterized protein</fullName>
    </submittedName>
</protein>
<sequence>MAGTPTLTRSACGSWLRAWLLGALLPFAIAAPIAVIAREVVTYALDRGHLPTLDAGWLGDVVSLVLIVASVALAVQGTVIAVMAVAERSGPKPPPAWLLAGVVATTPLVLYMLWPNQQVHMLYVLSVYALGMIGGAAGRRIRHGREWE</sequence>
<reference evidence="2 3" key="1">
    <citation type="submission" date="2024-05" db="EMBL/GenBank/DDBJ databases">
        <title>Sphingomonas sp. HF-S3 16S ribosomal RNA gene Genome sequencing and assembly.</title>
        <authorList>
            <person name="Lee H."/>
        </authorList>
    </citation>
    <scope>NUCLEOTIDE SEQUENCE [LARGE SCALE GENOMIC DNA]</scope>
    <source>
        <strain evidence="2 3">HF-S3</strain>
    </source>
</reference>
<feature type="transmembrane region" description="Helical" evidence="1">
    <location>
        <begin position="61"/>
        <end position="84"/>
    </location>
</feature>
<feature type="transmembrane region" description="Helical" evidence="1">
    <location>
        <begin position="96"/>
        <end position="114"/>
    </location>
</feature>
<comment type="caution">
    <text evidence="2">The sequence shown here is derived from an EMBL/GenBank/DDBJ whole genome shotgun (WGS) entry which is preliminary data.</text>
</comment>
<keyword evidence="3" id="KW-1185">Reference proteome</keyword>
<organism evidence="2 3">
    <name type="scientific">Sphingomonas rustica</name>
    <dbReference type="NCBI Taxonomy" id="3103142"/>
    <lineage>
        <taxon>Bacteria</taxon>
        <taxon>Pseudomonadati</taxon>
        <taxon>Pseudomonadota</taxon>
        <taxon>Alphaproteobacteria</taxon>
        <taxon>Sphingomonadales</taxon>
        <taxon>Sphingomonadaceae</taxon>
        <taxon>Sphingomonas</taxon>
    </lineage>
</organism>